<sequence>MIRLSEVSRTFDGRSGRVEALRGIDLDVAEGEFIAVLGRSGCGKSTLLRLIAGLIPVTSGQVTVSGEPITRPRRDIAMLFQRPALLPWRTVLDNVLLPVEIFGWKRADYRDRARRLLDVAGLAGFEKRLPHELSGGMQQRVSLCRSLIGDPRVMLMDEPFSALDALTREELSGELQRVHMRSRATVVFVTHSIDEAVLLADRVVVLSPRPGRVRKIVDVAIPRPRTLGRNAHLAEVAQVSADLHELLMERDHPATAGTER</sequence>
<dbReference type="GO" id="GO:0005524">
    <property type="term" value="F:ATP binding"/>
    <property type="evidence" value="ECO:0007669"/>
    <property type="project" value="UniProtKB-KW"/>
</dbReference>
<name>A0A372G5U3_9ACTN</name>
<dbReference type="OrthoDB" id="3210486at2"/>
<dbReference type="Pfam" id="PF00005">
    <property type="entry name" value="ABC_tran"/>
    <property type="match status" value="1"/>
</dbReference>
<dbReference type="PROSITE" id="PS00211">
    <property type="entry name" value="ABC_TRANSPORTER_1"/>
    <property type="match status" value="1"/>
</dbReference>
<feature type="domain" description="ABC transporter" evidence="4">
    <location>
        <begin position="2"/>
        <end position="233"/>
    </location>
</feature>
<protein>
    <submittedName>
        <fullName evidence="5">ABC transporter ATP-binding protein</fullName>
    </submittedName>
</protein>
<dbReference type="Gene3D" id="3.40.50.300">
    <property type="entry name" value="P-loop containing nucleotide triphosphate hydrolases"/>
    <property type="match status" value="1"/>
</dbReference>
<dbReference type="SMART" id="SM00382">
    <property type="entry name" value="AAA"/>
    <property type="match status" value="1"/>
</dbReference>
<dbReference type="InterPro" id="IPR050166">
    <property type="entry name" value="ABC_transporter_ATP-bind"/>
</dbReference>
<dbReference type="EMBL" id="QVFU01000001">
    <property type="protein sequence ID" value="RFS48284.1"/>
    <property type="molecule type" value="Genomic_DNA"/>
</dbReference>
<dbReference type="InterPro" id="IPR003439">
    <property type="entry name" value="ABC_transporter-like_ATP-bd"/>
</dbReference>
<organism evidence="5 6">
    <name type="scientific">Micromonospora craniellae</name>
    <dbReference type="NCBI Taxonomy" id="2294034"/>
    <lineage>
        <taxon>Bacteria</taxon>
        <taxon>Bacillati</taxon>
        <taxon>Actinomycetota</taxon>
        <taxon>Actinomycetes</taxon>
        <taxon>Micromonosporales</taxon>
        <taxon>Micromonosporaceae</taxon>
        <taxon>Micromonospora</taxon>
    </lineage>
</organism>
<reference evidence="5 6" key="1">
    <citation type="submission" date="2018-08" db="EMBL/GenBank/DDBJ databases">
        <title>Verrucosispora craniellae sp. nov., isolated from a marine sponge in the South China Sea.</title>
        <authorList>
            <person name="Li L."/>
            <person name="Lin H.W."/>
        </authorList>
    </citation>
    <scope>NUCLEOTIDE SEQUENCE [LARGE SCALE GENOMIC DNA]</scope>
    <source>
        <strain evidence="5 6">LHW63014</strain>
    </source>
</reference>
<dbReference type="Proteomes" id="UP000262621">
    <property type="component" value="Unassembled WGS sequence"/>
</dbReference>
<evidence type="ECO:0000256" key="1">
    <source>
        <dbReference type="ARBA" id="ARBA00022448"/>
    </source>
</evidence>
<keyword evidence="2" id="KW-0547">Nucleotide-binding</keyword>
<keyword evidence="3 5" id="KW-0067">ATP-binding</keyword>
<keyword evidence="1" id="KW-0813">Transport</keyword>
<evidence type="ECO:0000256" key="3">
    <source>
        <dbReference type="ARBA" id="ARBA00022840"/>
    </source>
</evidence>
<dbReference type="SUPFAM" id="SSF52540">
    <property type="entry name" value="P-loop containing nucleoside triphosphate hydrolases"/>
    <property type="match status" value="1"/>
</dbReference>
<dbReference type="PANTHER" id="PTHR42788:SF13">
    <property type="entry name" value="ALIPHATIC SULFONATES IMPORT ATP-BINDING PROTEIN SSUB"/>
    <property type="match status" value="1"/>
</dbReference>
<dbReference type="AlphaFoldDB" id="A0A372G5U3"/>
<dbReference type="InterPro" id="IPR003593">
    <property type="entry name" value="AAA+_ATPase"/>
</dbReference>
<accession>A0A372G5U3</accession>
<evidence type="ECO:0000313" key="5">
    <source>
        <dbReference type="EMBL" id="RFS48284.1"/>
    </source>
</evidence>
<gene>
    <name evidence="5" type="ORF">D0Q02_02020</name>
</gene>
<dbReference type="InterPro" id="IPR027417">
    <property type="entry name" value="P-loop_NTPase"/>
</dbReference>
<evidence type="ECO:0000259" key="4">
    <source>
        <dbReference type="PROSITE" id="PS50893"/>
    </source>
</evidence>
<keyword evidence="6" id="KW-1185">Reference proteome</keyword>
<evidence type="ECO:0000256" key="2">
    <source>
        <dbReference type="ARBA" id="ARBA00022741"/>
    </source>
</evidence>
<evidence type="ECO:0000313" key="6">
    <source>
        <dbReference type="Proteomes" id="UP000262621"/>
    </source>
</evidence>
<dbReference type="RefSeq" id="WP_117226214.1">
    <property type="nucleotide sequence ID" value="NZ_CP061725.1"/>
</dbReference>
<proteinExistence type="predicted"/>
<dbReference type="GO" id="GO:0016887">
    <property type="term" value="F:ATP hydrolysis activity"/>
    <property type="evidence" value="ECO:0007669"/>
    <property type="project" value="InterPro"/>
</dbReference>
<dbReference type="InterPro" id="IPR017871">
    <property type="entry name" value="ABC_transporter-like_CS"/>
</dbReference>
<dbReference type="CDD" id="cd03293">
    <property type="entry name" value="ABC_NrtD_SsuB_transporters"/>
    <property type="match status" value="1"/>
</dbReference>
<comment type="caution">
    <text evidence="5">The sequence shown here is derived from an EMBL/GenBank/DDBJ whole genome shotgun (WGS) entry which is preliminary data.</text>
</comment>
<dbReference type="PANTHER" id="PTHR42788">
    <property type="entry name" value="TAURINE IMPORT ATP-BINDING PROTEIN-RELATED"/>
    <property type="match status" value="1"/>
</dbReference>
<dbReference type="PROSITE" id="PS50893">
    <property type="entry name" value="ABC_TRANSPORTER_2"/>
    <property type="match status" value="1"/>
</dbReference>